<keyword evidence="1" id="KW-0808">Transferase</keyword>
<dbReference type="InterPro" id="IPR010941">
    <property type="entry name" value="PhaC_N"/>
</dbReference>
<dbReference type="PANTHER" id="PTHR36837">
    <property type="entry name" value="POLY(3-HYDROXYALKANOATE) POLYMERASE SUBUNIT PHAC"/>
    <property type="match status" value="1"/>
</dbReference>
<evidence type="ECO:0000256" key="2">
    <source>
        <dbReference type="ARBA" id="ARBA00023315"/>
    </source>
</evidence>
<dbReference type="InterPro" id="IPR051321">
    <property type="entry name" value="PHA/PHB_synthase"/>
</dbReference>
<dbReference type="Gene3D" id="3.40.50.1820">
    <property type="entry name" value="alpha/beta hydrolase"/>
    <property type="match status" value="1"/>
</dbReference>
<sequence length="583" mass="62654">MRTKKTSARARPQASANTVQPAALDLAEHRDGAPLRRAPRGNGASLAASFEAIAKGVLLQPLTSLKGAGRAGAALMDVAIGRSTRTPAPNDRRFDDPAWRDNPLYRSLMQGHLALVQEAQRVVGELGLSERDEARAKMALGMATDTLAPTNTLLGNPAALKRTLETAGANLVQGAMQLVADWRHNGGLPASVDGTNFEVGGNLAITPGSVVYRSELLELIEYRAQTAEVHGTPLFIVPPQINKFYIWDLAPGRSLIEYLVQQGFQVFVVSWFDPDTSRSAWGLETYVQALVQAMEVTREIAGAEQLHVLGACSGGITAAALLAYLAAQDKDWARSLTLMVSILDIDGIADSSMGLFAHLETLELARAVSGRNGVLQGKDLAKVFAWLRPNELIWNYWVNNYLMGRKPPAFDILYWNSDTTRLPAHLHGDFIKLLKSNALVRRGGLSIGEVPLSLADVQCDSYILAGRTDHITPWEGCYQTRGLLGGHSDFVLTGSGHVQSIVSPPGGKKSAFMTNAGRHATPGEFEATAGQHEGSWWPHLAGWLAARSEPPRRAPRQEGTAAHPPLCAAPGTYVLAGAQSQAA</sequence>
<reference evidence="5 6" key="1">
    <citation type="submission" date="2024-03" db="EMBL/GenBank/DDBJ databases">
        <title>Novel species of the genus Variovorax.</title>
        <authorList>
            <person name="Liu Q."/>
            <person name="Xin Y.-H."/>
        </authorList>
    </citation>
    <scope>NUCLEOTIDE SEQUENCE [LARGE SCALE GENOMIC DNA]</scope>
    <source>
        <strain evidence="5 6">KACC 18900</strain>
    </source>
</reference>
<proteinExistence type="predicted"/>
<evidence type="ECO:0000256" key="1">
    <source>
        <dbReference type="ARBA" id="ARBA00022679"/>
    </source>
</evidence>
<keyword evidence="6" id="KW-1185">Reference proteome</keyword>
<protein>
    <submittedName>
        <fullName evidence="5">Alpha/beta fold hydrolase</fullName>
    </submittedName>
</protein>
<keyword evidence="2" id="KW-0012">Acyltransferase</keyword>
<dbReference type="InterPro" id="IPR029058">
    <property type="entry name" value="AB_hydrolase_fold"/>
</dbReference>
<evidence type="ECO:0000259" key="4">
    <source>
        <dbReference type="Pfam" id="PF07167"/>
    </source>
</evidence>
<dbReference type="PANTHER" id="PTHR36837:SF5">
    <property type="entry name" value="POLY-3-HYDROXYBUTYRATE SYNTHASE"/>
    <property type="match status" value="1"/>
</dbReference>
<feature type="domain" description="Poly-beta-hydroxybutyrate polymerase N-terminal" evidence="4">
    <location>
        <begin position="90"/>
        <end position="259"/>
    </location>
</feature>
<gene>
    <name evidence="5" type="ORF">WKW82_40080</name>
</gene>
<organism evidence="5 6">
    <name type="scientific">Variovorax rhizosphaerae</name>
    <dbReference type="NCBI Taxonomy" id="1836200"/>
    <lineage>
        <taxon>Bacteria</taxon>
        <taxon>Pseudomonadati</taxon>
        <taxon>Pseudomonadota</taxon>
        <taxon>Betaproteobacteria</taxon>
        <taxon>Burkholderiales</taxon>
        <taxon>Comamonadaceae</taxon>
        <taxon>Variovorax</taxon>
    </lineage>
</organism>
<dbReference type="EMBL" id="JBBKZT010000077">
    <property type="protein sequence ID" value="MEJ8852842.1"/>
    <property type="molecule type" value="Genomic_DNA"/>
</dbReference>
<dbReference type="SUPFAM" id="SSF53474">
    <property type="entry name" value="alpha/beta-Hydrolases"/>
    <property type="match status" value="1"/>
</dbReference>
<dbReference type="RefSeq" id="WP_340348779.1">
    <property type="nucleotide sequence ID" value="NZ_JBBKZT010000077.1"/>
</dbReference>
<accession>A0ABU8WZ84</accession>
<comment type="caution">
    <text evidence="5">The sequence shown here is derived from an EMBL/GenBank/DDBJ whole genome shotgun (WGS) entry which is preliminary data.</text>
</comment>
<keyword evidence="5" id="KW-0378">Hydrolase</keyword>
<feature type="region of interest" description="Disordered" evidence="3">
    <location>
        <begin position="1"/>
        <end position="20"/>
    </location>
</feature>
<evidence type="ECO:0000256" key="3">
    <source>
        <dbReference type="SAM" id="MobiDB-lite"/>
    </source>
</evidence>
<name>A0ABU8WZ84_9BURK</name>
<evidence type="ECO:0000313" key="5">
    <source>
        <dbReference type="EMBL" id="MEJ8852842.1"/>
    </source>
</evidence>
<dbReference type="Proteomes" id="UP001385892">
    <property type="component" value="Unassembled WGS sequence"/>
</dbReference>
<evidence type="ECO:0000313" key="6">
    <source>
        <dbReference type="Proteomes" id="UP001385892"/>
    </source>
</evidence>
<dbReference type="Pfam" id="PF07167">
    <property type="entry name" value="PhaC_N"/>
    <property type="match status" value="1"/>
</dbReference>
<dbReference type="GO" id="GO:0016787">
    <property type="term" value="F:hydrolase activity"/>
    <property type="evidence" value="ECO:0007669"/>
    <property type="project" value="UniProtKB-KW"/>
</dbReference>